<evidence type="ECO:0000313" key="2">
    <source>
        <dbReference type="Proteomes" id="UP000229561"/>
    </source>
</evidence>
<evidence type="ECO:0008006" key="3">
    <source>
        <dbReference type="Google" id="ProtNLM"/>
    </source>
</evidence>
<dbReference type="Pfam" id="PF13366">
    <property type="entry name" value="PDDEXK_3"/>
    <property type="match status" value="1"/>
</dbReference>
<gene>
    <name evidence="1" type="ORF">CO001_03490</name>
</gene>
<dbReference type="EMBL" id="PFGY01000094">
    <property type="protein sequence ID" value="PIW76033.1"/>
    <property type="molecule type" value="Genomic_DNA"/>
</dbReference>
<comment type="caution">
    <text evidence="1">The sequence shown here is derived from an EMBL/GenBank/DDBJ whole genome shotgun (WGS) entry which is preliminary data.</text>
</comment>
<dbReference type="Proteomes" id="UP000229561">
    <property type="component" value="Unassembled WGS sequence"/>
</dbReference>
<accession>A0A2M7IHM2</accession>
<organism evidence="1 2">
    <name type="scientific">Candidatus Portnoybacteria bacterium CG_4_8_14_3_um_filter_40_10</name>
    <dbReference type="NCBI Taxonomy" id="1974801"/>
    <lineage>
        <taxon>Bacteria</taxon>
        <taxon>Candidatus Portnoyibacteriota</taxon>
    </lineage>
</organism>
<proteinExistence type="predicted"/>
<reference evidence="2" key="1">
    <citation type="submission" date="2017-09" db="EMBL/GenBank/DDBJ databases">
        <title>Depth-based differentiation of microbial function through sediment-hosted aquifers and enrichment of novel symbionts in the deep terrestrial subsurface.</title>
        <authorList>
            <person name="Probst A.J."/>
            <person name="Ladd B."/>
            <person name="Jarett J.K."/>
            <person name="Geller-Mcgrath D.E."/>
            <person name="Sieber C.M.K."/>
            <person name="Emerson J.B."/>
            <person name="Anantharaman K."/>
            <person name="Thomas B.C."/>
            <person name="Malmstrom R."/>
            <person name="Stieglmeier M."/>
            <person name="Klingl A."/>
            <person name="Woyke T."/>
            <person name="Ryan C.M."/>
            <person name="Banfield J.F."/>
        </authorList>
    </citation>
    <scope>NUCLEOTIDE SEQUENCE [LARGE SCALE GENOMIC DNA]</scope>
</reference>
<evidence type="ECO:0000313" key="1">
    <source>
        <dbReference type="EMBL" id="PIW76033.1"/>
    </source>
</evidence>
<dbReference type="InterPro" id="IPR026350">
    <property type="entry name" value="GxxExxY"/>
</dbReference>
<protein>
    <recommendedName>
        <fullName evidence="3">GxxExxY protein</fullName>
    </recommendedName>
</protein>
<sequence>MTRIMKKLLHQDLTYKINGVCFKAHRELGRFCRERQYCDKLKELLKDAGIGYEREYELTKLNKASPMGNRVDFLIEHIIILDIKAKKFITKDDYIQMLRYLDAANIELGIIVNFRHTYLKPKRVLNSKFKNPDNPGVTSG</sequence>
<name>A0A2M7IHM2_9BACT</name>
<dbReference type="NCBIfam" id="TIGR04256">
    <property type="entry name" value="GxxExxY"/>
    <property type="match status" value="1"/>
</dbReference>
<dbReference type="AlphaFoldDB" id="A0A2M7IHM2"/>